<protein>
    <submittedName>
        <fullName evidence="1">Uncharacterized protein</fullName>
    </submittedName>
</protein>
<proteinExistence type="predicted"/>
<organism evidence="1 2">
    <name type="scientific">Stephania yunnanensis</name>
    <dbReference type="NCBI Taxonomy" id="152371"/>
    <lineage>
        <taxon>Eukaryota</taxon>
        <taxon>Viridiplantae</taxon>
        <taxon>Streptophyta</taxon>
        <taxon>Embryophyta</taxon>
        <taxon>Tracheophyta</taxon>
        <taxon>Spermatophyta</taxon>
        <taxon>Magnoliopsida</taxon>
        <taxon>Ranunculales</taxon>
        <taxon>Menispermaceae</taxon>
        <taxon>Menispermoideae</taxon>
        <taxon>Cissampelideae</taxon>
        <taxon>Stephania</taxon>
    </lineage>
</organism>
<dbReference type="AlphaFoldDB" id="A0AAP0L0P6"/>
<dbReference type="EMBL" id="JBBNAF010000003">
    <property type="protein sequence ID" value="KAK9160875.1"/>
    <property type="molecule type" value="Genomic_DNA"/>
</dbReference>
<accession>A0AAP0L0P6</accession>
<comment type="caution">
    <text evidence="1">The sequence shown here is derived from an EMBL/GenBank/DDBJ whole genome shotgun (WGS) entry which is preliminary data.</text>
</comment>
<evidence type="ECO:0000313" key="1">
    <source>
        <dbReference type="EMBL" id="KAK9160875.1"/>
    </source>
</evidence>
<name>A0AAP0L0P6_9MAGN</name>
<gene>
    <name evidence="1" type="ORF">Syun_007216</name>
</gene>
<reference evidence="1 2" key="1">
    <citation type="submission" date="2024-01" db="EMBL/GenBank/DDBJ databases">
        <title>Genome assemblies of Stephania.</title>
        <authorList>
            <person name="Yang L."/>
        </authorList>
    </citation>
    <scope>NUCLEOTIDE SEQUENCE [LARGE SCALE GENOMIC DNA]</scope>
    <source>
        <strain evidence="1">YNDBR</strain>
        <tissue evidence="1">Leaf</tissue>
    </source>
</reference>
<dbReference type="Proteomes" id="UP001420932">
    <property type="component" value="Unassembled WGS sequence"/>
</dbReference>
<sequence>MAGDHDKITAMMNLLTNEFTSLPQANHRKGGLIGLAAATVETISKPYRHSNSL</sequence>
<evidence type="ECO:0000313" key="2">
    <source>
        <dbReference type="Proteomes" id="UP001420932"/>
    </source>
</evidence>
<keyword evidence="2" id="KW-1185">Reference proteome</keyword>